<evidence type="ECO:0000313" key="5">
    <source>
        <dbReference type="Proteomes" id="UP000199302"/>
    </source>
</evidence>
<reference evidence="4 5" key="1">
    <citation type="submission" date="2016-10" db="EMBL/GenBank/DDBJ databases">
        <authorList>
            <person name="de Groot N.N."/>
        </authorList>
    </citation>
    <scope>NUCLEOTIDE SEQUENCE [LARGE SCALE GENOMIC DNA]</scope>
    <source>
        <strain evidence="5">KMM 9023,NRIC 0796,JCM 17311,KCTC 23692</strain>
    </source>
</reference>
<dbReference type="Gene3D" id="3.40.630.30">
    <property type="match status" value="1"/>
</dbReference>
<evidence type="ECO:0000256" key="2">
    <source>
        <dbReference type="ARBA" id="ARBA00023315"/>
    </source>
</evidence>
<dbReference type="PROSITE" id="PS51186">
    <property type="entry name" value="GNAT"/>
    <property type="match status" value="1"/>
</dbReference>
<sequence length="150" mass="16242">MSPVVAQSDPRDPDASALLRASHALMMRLFSPEENHFLSVDALGAPNIRFVTARVGGRVMGCGALKICDGYGELKSMFTAPEARGKGVAAAVLTHLEAEARKEGLPVIRLETGDLLHDAHRLYARHGFSVCDAFGDYEETPSSIFMEKLL</sequence>
<dbReference type="STRING" id="871652.SAMN04515673_106196"/>
<evidence type="ECO:0000256" key="1">
    <source>
        <dbReference type="ARBA" id="ARBA00022679"/>
    </source>
</evidence>
<organism evidence="4 5">
    <name type="scientific">Poseidonocella sedimentorum</name>
    <dbReference type="NCBI Taxonomy" id="871652"/>
    <lineage>
        <taxon>Bacteria</taxon>
        <taxon>Pseudomonadati</taxon>
        <taxon>Pseudomonadota</taxon>
        <taxon>Alphaproteobacteria</taxon>
        <taxon>Rhodobacterales</taxon>
        <taxon>Roseobacteraceae</taxon>
        <taxon>Poseidonocella</taxon>
    </lineage>
</organism>
<proteinExistence type="predicted"/>
<dbReference type="EMBL" id="FOYI01000006">
    <property type="protein sequence ID" value="SFR11386.1"/>
    <property type="molecule type" value="Genomic_DNA"/>
</dbReference>
<dbReference type="OrthoDB" id="9803233at2"/>
<keyword evidence="5" id="KW-1185">Reference proteome</keyword>
<dbReference type="Proteomes" id="UP000199302">
    <property type="component" value="Unassembled WGS sequence"/>
</dbReference>
<evidence type="ECO:0000259" key="3">
    <source>
        <dbReference type="PROSITE" id="PS51186"/>
    </source>
</evidence>
<dbReference type="SUPFAM" id="SSF55729">
    <property type="entry name" value="Acyl-CoA N-acyltransferases (Nat)"/>
    <property type="match status" value="1"/>
</dbReference>
<accession>A0A1I6E112</accession>
<dbReference type="PANTHER" id="PTHR43877:SF5">
    <property type="entry name" value="BLL8307 PROTEIN"/>
    <property type="match status" value="1"/>
</dbReference>
<dbReference type="AlphaFoldDB" id="A0A1I6E112"/>
<evidence type="ECO:0000313" key="4">
    <source>
        <dbReference type="EMBL" id="SFR11386.1"/>
    </source>
</evidence>
<keyword evidence="1 4" id="KW-0808">Transferase</keyword>
<dbReference type="InterPro" id="IPR050832">
    <property type="entry name" value="Bact_Acetyltransf"/>
</dbReference>
<dbReference type="GO" id="GO:0016747">
    <property type="term" value="F:acyltransferase activity, transferring groups other than amino-acyl groups"/>
    <property type="evidence" value="ECO:0007669"/>
    <property type="project" value="InterPro"/>
</dbReference>
<dbReference type="InterPro" id="IPR016181">
    <property type="entry name" value="Acyl_CoA_acyltransferase"/>
</dbReference>
<dbReference type="Pfam" id="PF00583">
    <property type="entry name" value="Acetyltransf_1"/>
    <property type="match status" value="1"/>
</dbReference>
<gene>
    <name evidence="4" type="ORF">SAMN04515673_106196</name>
</gene>
<feature type="domain" description="N-acetyltransferase" evidence="3">
    <location>
        <begin position="8"/>
        <end position="150"/>
    </location>
</feature>
<keyword evidence="2" id="KW-0012">Acyltransferase</keyword>
<name>A0A1I6E112_9RHOB</name>
<dbReference type="InterPro" id="IPR000182">
    <property type="entry name" value="GNAT_dom"/>
</dbReference>
<dbReference type="CDD" id="cd04301">
    <property type="entry name" value="NAT_SF"/>
    <property type="match status" value="1"/>
</dbReference>
<protein>
    <submittedName>
        <fullName evidence="4">Putative acetyltransferase</fullName>
    </submittedName>
</protein>
<dbReference type="RefSeq" id="WP_092080553.1">
    <property type="nucleotide sequence ID" value="NZ_FOYI01000006.1"/>
</dbReference>
<dbReference type="PANTHER" id="PTHR43877">
    <property type="entry name" value="AMINOALKYLPHOSPHONATE N-ACETYLTRANSFERASE-RELATED-RELATED"/>
    <property type="match status" value="1"/>
</dbReference>